<protein>
    <submittedName>
        <fullName evidence="1">Uncharacterized protein</fullName>
    </submittedName>
</protein>
<name>A0A494YY21_9BACI</name>
<evidence type="ECO:0000313" key="1">
    <source>
        <dbReference type="EMBL" id="RKQ15068.1"/>
    </source>
</evidence>
<accession>A0A494YY21</accession>
<comment type="caution">
    <text evidence="1">The sequence shown here is derived from an EMBL/GenBank/DDBJ whole genome shotgun (WGS) entry which is preliminary data.</text>
</comment>
<sequence>MDNSIEYCPFCNSNLQGEPIPKELRKHYGNSTHFTRKIGISSIEEDRVTKWECPDCRQQWDRD</sequence>
<organism evidence="1 2">
    <name type="scientific">Oceanobacillus bengalensis</name>
    <dbReference type="NCBI Taxonomy" id="1435466"/>
    <lineage>
        <taxon>Bacteria</taxon>
        <taxon>Bacillati</taxon>
        <taxon>Bacillota</taxon>
        <taxon>Bacilli</taxon>
        <taxon>Bacillales</taxon>
        <taxon>Bacillaceae</taxon>
        <taxon>Oceanobacillus</taxon>
    </lineage>
</organism>
<keyword evidence="2" id="KW-1185">Reference proteome</keyword>
<proteinExistence type="predicted"/>
<dbReference type="AlphaFoldDB" id="A0A494YY21"/>
<evidence type="ECO:0000313" key="2">
    <source>
        <dbReference type="Proteomes" id="UP000281813"/>
    </source>
</evidence>
<reference evidence="1 2" key="1">
    <citation type="journal article" date="2015" name="Antonie Van Leeuwenhoek">
        <title>Oceanobacillus bengalensis sp. nov., a bacterium isolated from seawater of the Bay of Bengal.</title>
        <authorList>
            <person name="Yongchang O."/>
            <person name="Xiang W."/>
            <person name="Wang G."/>
        </authorList>
    </citation>
    <scope>NUCLEOTIDE SEQUENCE [LARGE SCALE GENOMIC DNA]</scope>
    <source>
        <strain evidence="1 2">MCCC 1K00260</strain>
    </source>
</reference>
<dbReference type="OrthoDB" id="2887286at2"/>
<dbReference type="EMBL" id="RBZO01000016">
    <property type="protein sequence ID" value="RKQ15068.1"/>
    <property type="molecule type" value="Genomic_DNA"/>
</dbReference>
<dbReference type="Proteomes" id="UP000281813">
    <property type="component" value="Unassembled WGS sequence"/>
</dbReference>
<gene>
    <name evidence="1" type="ORF">D8M05_11465</name>
</gene>